<evidence type="ECO:0000259" key="2">
    <source>
        <dbReference type="PROSITE" id="PS51781"/>
    </source>
</evidence>
<sequence>MTQPVRVPHPQSVARRHGVWRRLRRSAAIALLAASPLAAASAPAMAATPAVTTATLNVRAGPDTAYPVVTVLPVGAAVTIHACLADRSWCDIAEPSGRGWVAARYLTTLVGSTRVVVTPQVVLPVPAVTYTSAYWNTHYAAYPWYRRGPAYYVPHPVYRRPPPPPRGACVNGCSATRSVTGPRGNTVVRSGTVSR</sequence>
<accession>A0A934MGM1</accession>
<proteinExistence type="predicted"/>
<evidence type="ECO:0000313" key="4">
    <source>
        <dbReference type="Proteomes" id="UP000609531"/>
    </source>
</evidence>
<feature type="domain" description="SH3b" evidence="2">
    <location>
        <begin position="46"/>
        <end position="110"/>
    </location>
</feature>
<protein>
    <submittedName>
        <fullName evidence="3">SH3 domain-containing protein</fullName>
    </submittedName>
</protein>
<dbReference type="SMART" id="SM00287">
    <property type="entry name" value="SH3b"/>
    <property type="match status" value="1"/>
</dbReference>
<keyword evidence="4" id="KW-1185">Reference proteome</keyword>
<dbReference type="Proteomes" id="UP000609531">
    <property type="component" value="Unassembled WGS sequence"/>
</dbReference>
<name>A0A934MGM1_9HYPH</name>
<dbReference type="PROSITE" id="PS51781">
    <property type="entry name" value="SH3B"/>
    <property type="match status" value="1"/>
</dbReference>
<reference evidence="3" key="1">
    <citation type="submission" date="2020-12" db="EMBL/GenBank/DDBJ databases">
        <title>Bacterial taxonomy.</title>
        <authorList>
            <person name="Pan X."/>
        </authorList>
    </citation>
    <scope>NUCLEOTIDE SEQUENCE</scope>
    <source>
        <strain evidence="3">B2012</strain>
    </source>
</reference>
<dbReference type="Pfam" id="PF08239">
    <property type="entry name" value="SH3_3"/>
    <property type="match status" value="1"/>
</dbReference>
<feature type="signal peptide" evidence="1">
    <location>
        <begin position="1"/>
        <end position="46"/>
    </location>
</feature>
<dbReference type="InterPro" id="IPR003646">
    <property type="entry name" value="SH3-like_bac-type"/>
</dbReference>
<gene>
    <name evidence="3" type="ORF">JCR33_05520</name>
</gene>
<evidence type="ECO:0000256" key="1">
    <source>
        <dbReference type="SAM" id="SignalP"/>
    </source>
</evidence>
<feature type="chain" id="PRO_5036906144" evidence="1">
    <location>
        <begin position="47"/>
        <end position="195"/>
    </location>
</feature>
<organism evidence="3 4">
    <name type="scientific">Acuticoccus mangrovi</name>
    <dbReference type="NCBI Taxonomy" id="2796142"/>
    <lineage>
        <taxon>Bacteria</taxon>
        <taxon>Pseudomonadati</taxon>
        <taxon>Pseudomonadota</taxon>
        <taxon>Alphaproteobacteria</taxon>
        <taxon>Hyphomicrobiales</taxon>
        <taxon>Amorphaceae</taxon>
        <taxon>Acuticoccus</taxon>
    </lineage>
</organism>
<comment type="caution">
    <text evidence="3">The sequence shown here is derived from an EMBL/GenBank/DDBJ whole genome shotgun (WGS) entry which is preliminary data.</text>
</comment>
<dbReference type="AlphaFoldDB" id="A0A934MGM1"/>
<evidence type="ECO:0000313" key="3">
    <source>
        <dbReference type="EMBL" id="MBJ3775136.1"/>
    </source>
</evidence>
<dbReference type="EMBL" id="JAEKJA010000003">
    <property type="protein sequence ID" value="MBJ3775136.1"/>
    <property type="molecule type" value="Genomic_DNA"/>
</dbReference>
<dbReference type="Gene3D" id="2.30.30.40">
    <property type="entry name" value="SH3 Domains"/>
    <property type="match status" value="1"/>
</dbReference>
<dbReference type="RefSeq" id="WP_198881019.1">
    <property type="nucleotide sequence ID" value="NZ_JAEKJA010000003.1"/>
</dbReference>
<keyword evidence="1" id="KW-0732">Signal</keyword>